<evidence type="ECO:0000256" key="1">
    <source>
        <dbReference type="ARBA" id="ARBA00010690"/>
    </source>
</evidence>
<proteinExistence type="inferred from homology"/>
<dbReference type="Pfam" id="PF01312">
    <property type="entry name" value="Bac_export_2"/>
    <property type="match status" value="1"/>
</dbReference>
<dbReference type="EMBL" id="CP017715">
    <property type="protein sequence ID" value="AOY87233.1"/>
    <property type="molecule type" value="Genomic_DNA"/>
</dbReference>
<dbReference type="PANTHER" id="PTHR30531">
    <property type="entry name" value="FLAGELLAR BIOSYNTHETIC PROTEIN FLHB"/>
    <property type="match status" value="1"/>
</dbReference>
<dbReference type="RefSeq" id="WP_070965844.1">
    <property type="nucleotide sequence ID" value="NZ_CP017715.1"/>
</dbReference>
<name>A0A1D9GHZ8_9GAMM</name>
<dbReference type="Proteomes" id="UP000177445">
    <property type="component" value="Chromosome"/>
</dbReference>
<sequence length="107" mass="11746">MTDKQSNPTPNAAVALKYDGERAPTITATGTHELADEIIRIARDHNVPLYENAELASILARLSLNEEIPESLYRVIAEILAFAFHIRGRTPDDARGENSSGTESLDQ</sequence>
<dbReference type="InterPro" id="IPR006135">
    <property type="entry name" value="T3SS_substrate_exporter"/>
</dbReference>
<dbReference type="Gene3D" id="3.40.1690.10">
    <property type="entry name" value="secretion proteins EscU"/>
    <property type="match status" value="1"/>
</dbReference>
<protein>
    <recommendedName>
        <fullName evidence="2">Flagellar biosynthetic protein FlhB</fullName>
    </recommendedName>
</protein>
<evidence type="ECO:0000313" key="5">
    <source>
        <dbReference type="EMBL" id="AOY87233.1"/>
    </source>
</evidence>
<accession>A0A1D9GHZ8</accession>
<evidence type="ECO:0000256" key="2">
    <source>
        <dbReference type="ARBA" id="ARBA00021622"/>
    </source>
</evidence>
<evidence type="ECO:0000313" key="6">
    <source>
        <dbReference type="Proteomes" id="UP000177445"/>
    </source>
</evidence>
<comment type="similarity">
    <text evidence="1">Belongs to the type III secretion exporter family.</text>
</comment>
<dbReference type="AlphaFoldDB" id="A0A1D9GHZ8"/>
<dbReference type="KEGG" id="msq:BKP64_03000"/>
<gene>
    <name evidence="5" type="ORF">BKP64_03000</name>
</gene>
<dbReference type="InterPro" id="IPR029025">
    <property type="entry name" value="T3SS_substrate_exporter_C"/>
</dbReference>
<keyword evidence="5" id="KW-0969">Cilium</keyword>
<dbReference type="PANTHER" id="PTHR30531:SF12">
    <property type="entry name" value="FLAGELLAR BIOSYNTHETIC PROTEIN FLHB"/>
    <property type="match status" value="1"/>
</dbReference>
<reference evidence="5 6" key="1">
    <citation type="submission" date="2016-10" db="EMBL/GenBank/DDBJ databases">
        <title>Marinobacter salinus sp. nov., a moderately halophilic bacterium isolated from a tidal flat environment.</title>
        <authorList>
            <person name="Park S.-J."/>
        </authorList>
    </citation>
    <scope>NUCLEOTIDE SEQUENCE [LARGE SCALE GENOMIC DNA]</scope>
    <source>
        <strain evidence="5 6">Hb8</strain>
    </source>
</reference>
<organism evidence="5 6">
    <name type="scientific">Marinobacter salinus</name>
    <dbReference type="NCBI Taxonomy" id="1874317"/>
    <lineage>
        <taxon>Bacteria</taxon>
        <taxon>Pseudomonadati</taxon>
        <taxon>Pseudomonadota</taxon>
        <taxon>Gammaproteobacteria</taxon>
        <taxon>Pseudomonadales</taxon>
        <taxon>Marinobacteraceae</taxon>
        <taxon>Marinobacter</taxon>
    </lineage>
</organism>
<evidence type="ECO:0000256" key="3">
    <source>
        <dbReference type="ARBA" id="ARBA00023225"/>
    </source>
</evidence>
<keyword evidence="6" id="KW-1185">Reference proteome</keyword>
<dbReference type="OrthoDB" id="5244399at2"/>
<keyword evidence="3" id="KW-0653">Protein transport</keyword>
<dbReference type="GO" id="GO:0009306">
    <property type="term" value="P:protein secretion"/>
    <property type="evidence" value="ECO:0007669"/>
    <property type="project" value="InterPro"/>
</dbReference>
<keyword evidence="3" id="KW-1006">Bacterial flagellum protein export</keyword>
<keyword evidence="5" id="KW-0282">Flagellum</keyword>
<dbReference type="STRING" id="1874317.BKP64_03000"/>
<dbReference type="GO" id="GO:0005886">
    <property type="term" value="C:plasma membrane"/>
    <property type="evidence" value="ECO:0007669"/>
    <property type="project" value="TreeGrafter"/>
</dbReference>
<keyword evidence="3" id="KW-0813">Transport</keyword>
<comment type="function">
    <text evidence="4">Required for formation of the rod structure in the basal body of the flagellar apparatus. Together with FliI and FliH, may constitute the export apparatus of flagellin.</text>
</comment>
<keyword evidence="5" id="KW-0966">Cell projection</keyword>
<evidence type="ECO:0000256" key="4">
    <source>
        <dbReference type="ARBA" id="ARBA00025078"/>
    </source>
</evidence>
<dbReference type="SUPFAM" id="SSF160544">
    <property type="entry name" value="EscU C-terminal domain-like"/>
    <property type="match status" value="1"/>
</dbReference>